<keyword evidence="7" id="KW-0548">Nucleotidyltransferase</keyword>
<comment type="catalytic activity">
    <reaction evidence="11">
        <text>L-threonine + hydrogencarbonate + ATP = L-threonylcarbamoyladenylate + diphosphate + H2O</text>
        <dbReference type="Rhea" id="RHEA:36407"/>
        <dbReference type="ChEBI" id="CHEBI:15377"/>
        <dbReference type="ChEBI" id="CHEBI:17544"/>
        <dbReference type="ChEBI" id="CHEBI:30616"/>
        <dbReference type="ChEBI" id="CHEBI:33019"/>
        <dbReference type="ChEBI" id="CHEBI:57926"/>
        <dbReference type="ChEBI" id="CHEBI:73682"/>
        <dbReference type="EC" id="2.7.7.87"/>
    </reaction>
</comment>
<comment type="subcellular location">
    <subcellularLocation>
        <location evidence="1">Cytoplasm</location>
    </subcellularLocation>
</comment>
<keyword evidence="6" id="KW-0819">tRNA processing</keyword>
<name>A0ABN4CD95_9CORY</name>
<dbReference type="PIRSF" id="PIRSF004930">
    <property type="entry name" value="Tln_factor_SUA5"/>
    <property type="match status" value="1"/>
</dbReference>
<evidence type="ECO:0000256" key="10">
    <source>
        <dbReference type="ARBA" id="ARBA00029774"/>
    </source>
</evidence>
<dbReference type="InterPro" id="IPR006070">
    <property type="entry name" value="Sua5-like_dom"/>
</dbReference>
<evidence type="ECO:0000256" key="12">
    <source>
        <dbReference type="SAM" id="MobiDB-lite"/>
    </source>
</evidence>
<evidence type="ECO:0000259" key="13">
    <source>
        <dbReference type="PROSITE" id="PS51163"/>
    </source>
</evidence>
<dbReference type="PANTHER" id="PTHR17490:SF16">
    <property type="entry name" value="THREONYLCARBAMOYL-AMP SYNTHASE"/>
    <property type="match status" value="1"/>
</dbReference>
<gene>
    <name evidence="14" type="ORF">CCASEI_08660</name>
</gene>
<dbReference type="InterPro" id="IPR050156">
    <property type="entry name" value="TC-AMP_synthase_SUA5"/>
</dbReference>
<dbReference type="EC" id="2.7.7.87" evidence="3"/>
<dbReference type="PROSITE" id="PS51163">
    <property type="entry name" value="YRDC"/>
    <property type="match status" value="1"/>
</dbReference>
<evidence type="ECO:0000256" key="11">
    <source>
        <dbReference type="ARBA" id="ARBA00048366"/>
    </source>
</evidence>
<keyword evidence="9" id="KW-0067">ATP-binding</keyword>
<evidence type="ECO:0000256" key="2">
    <source>
        <dbReference type="ARBA" id="ARBA00007663"/>
    </source>
</evidence>
<evidence type="ECO:0000313" key="14">
    <source>
        <dbReference type="EMBL" id="AHI20295.1"/>
    </source>
</evidence>
<dbReference type="InterPro" id="IPR010923">
    <property type="entry name" value="T(6)A37_SUA5"/>
</dbReference>
<feature type="region of interest" description="Disordered" evidence="12">
    <location>
        <begin position="216"/>
        <end position="256"/>
    </location>
</feature>
<dbReference type="PANTHER" id="PTHR17490">
    <property type="entry name" value="SUA5"/>
    <property type="match status" value="1"/>
</dbReference>
<feature type="domain" description="YrdC-like" evidence="13">
    <location>
        <begin position="15"/>
        <end position="200"/>
    </location>
</feature>
<evidence type="ECO:0000256" key="7">
    <source>
        <dbReference type="ARBA" id="ARBA00022695"/>
    </source>
</evidence>
<organism evidence="14 15">
    <name type="scientific">Corynebacterium casei LMG S-19264</name>
    <dbReference type="NCBI Taxonomy" id="1285583"/>
    <lineage>
        <taxon>Bacteria</taxon>
        <taxon>Bacillati</taxon>
        <taxon>Actinomycetota</taxon>
        <taxon>Actinomycetes</taxon>
        <taxon>Mycobacteriales</taxon>
        <taxon>Corynebacteriaceae</taxon>
        <taxon>Corynebacterium</taxon>
    </lineage>
</organism>
<dbReference type="NCBIfam" id="TIGR00057">
    <property type="entry name" value="L-threonylcarbamoyladenylate synthase"/>
    <property type="match status" value="1"/>
</dbReference>
<dbReference type="Gene3D" id="3.90.870.10">
    <property type="entry name" value="DHBP synthase"/>
    <property type="match status" value="1"/>
</dbReference>
<evidence type="ECO:0000256" key="6">
    <source>
        <dbReference type="ARBA" id="ARBA00022694"/>
    </source>
</evidence>
<accession>A0ABN4CD95</accession>
<evidence type="ECO:0000256" key="9">
    <source>
        <dbReference type="ARBA" id="ARBA00022840"/>
    </source>
</evidence>
<proteinExistence type="inferred from homology"/>
<comment type="similarity">
    <text evidence="2">Belongs to the SUA5 family.</text>
</comment>
<evidence type="ECO:0000256" key="4">
    <source>
        <dbReference type="ARBA" id="ARBA00022490"/>
    </source>
</evidence>
<dbReference type="Pfam" id="PF01300">
    <property type="entry name" value="Sua5_yciO_yrdC"/>
    <property type="match status" value="1"/>
</dbReference>
<evidence type="ECO:0000256" key="1">
    <source>
        <dbReference type="ARBA" id="ARBA00004496"/>
    </source>
</evidence>
<dbReference type="SUPFAM" id="SSF55821">
    <property type="entry name" value="YrdC/RibB"/>
    <property type="match status" value="1"/>
</dbReference>
<keyword evidence="8" id="KW-0547">Nucleotide-binding</keyword>
<dbReference type="Proteomes" id="UP000019226">
    <property type="component" value="Chromosome"/>
</dbReference>
<evidence type="ECO:0000313" key="15">
    <source>
        <dbReference type="Proteomes" id="UP000019226"/>
    </source>
</evidence>
<dbReference type="EMBL" id="CP004350">
    <property type="protein sequence ID" value="AHI20295.1"/>
    <property type="molecule type" value="Genomic_DNA"/>
</dbReference>
<evidence type="ECO:0000256" key="3">
    <source>
        <dbReference type="ARBA" id="ARBA00012584"/>
    </source>
</evidence>
<keyword evidence="4" id="KW-0963">Cytoplasm</keyword>
<keyword evidence="5" id="KW-0808">Transferase</keyword>
<feature type="compositionally biased region" description="Low complexity" evidence="12">
    <location>
        <begin position="231"/>
        <end position="248"/>
    </location>
</feature>
<evidence type="ECO:0000256" key="5">
    <source>
        <dbReference type="ARBA" id="ARBA00022679"/>
    </source>
</evidence>
<reference evidence="15" key="1">
    <citation type="submission" date="2013-02" db="EMBL/GenBank/DDBJ databases">
        <title>The complete genome sequence of Corynebacterium casei LMG S-19264 (=DSM 44701).</title>
        <authorList>
            <person name="Ruckert C."/>
            <person name="Albersmeier A."/>
            <person name="Kalinowski J."/>
        </authorList>
    </citation>
    <scope>NUCLEOTIDE SEQUENCE [LARGE SCALE GENOMIC DNA]</scope>
    <source>
        <strain evidence="15">LMG S-19264</strain>
    </source>
</reference>
<keyword evidence="15" id="KW-1185">Reference proteome</keyword>
<evidence type="ECO:0000256" key="8">
    <source>
        <dbReference type="ARBA" id="ARBA00022741"/>
    </source>
</evidence>
<protein>
    <recommendedName>
        <fullName evidence="10">L-threonylcarbamoyladenylate synthase</fullName>
        <ecNumber evidence="3">2.7.7.87</ecNumber>
    </recommendedName>
    <alternativeName>
        <fullName evidence="10">L-threonylcarbamoyladenylate synthase</fullName>
    </alternativeName>
</protein>
<sequence length="256" mass="27208">MQGKIYDCSDEQQRAEGIELAAKAAKSGRLIVTPTDTVYGIGCDAFDNDAVASLLAAKHRGPDMPVPVLIGSWDTAKGLVQTFTEQMKLLTEAFWPGGLSIVVPQAPSLPWNLGDTRGTVMLRMPLHPIAIELLREVGPMAVSSANISGHAPATTAIAAKQQLGKTVSVYLDGGEAPIGEPSTIIDLSGPWPYLLREGALSAERIGEVLGMDAQRLRTRPGQPTPAPQVAQNNQHVQQPSQPPQSQRPDGMQPGVQ</sequence>
<dbReference type="InterPro" id="IPR017945">
    <property type="entry name" value="DHBP_synth_RibB-like_a/b_dom"/>
</dbReference>